<dbReference type="AlphaFoldDB" id="A0AAJ4XRM8"/>
<feature type="signal peptide" evidence="1">
    <location>
        <begin position="1"/>
        <end position="20"/>
    </location>
</feature>
<comment type="caution">
    <text evidence="2">The sequence shown here is derived from an EMBL/GenBank/DDBJ whole genome shotgun (WGS) entry which is preliminary data.</text>
</comment>
<gene>
    <name evidence="2" type="ORF">MEPE_05355</name>
</gene>
<evidence type="ECO:0000313" key="3">
    <source>
        <dbReference type="Proteomes" id="UP001294444"/>
    </source>
</evidence>
<keyword evidence="1" id="KW-0732">Signal</keyword>
<dbReference type="Proteomes" id="UP001294444">
    <property type="component" value="Unassembled WGS sequence"/>
</dbReference>
<evidence type="ECO:0000313" key="2">
    <source>
        <dbReference type="EMBL" id="SNX86646.1"/>
    </source>
</evidence>
<organism evidence="2 3">
    <name type="scientific">Melanopsichium pennsylvanicum</name>
    <dbReference type="NCBI Taxonomy" id="63383"/>
    <lineage>
        <taxon>Eukaryota</taxon>
        <taxon>Fungi</taxon>
        <taxon>Dikarya</taxon>
        <taxon>Basidiomycota</taxon>
        <taxon>Ustilaginomycotina</taxon>
        <taxon>Ustilaginomycetes</taxon>
        <taxon>Ustilaginales</taxon>
        <taxon>Ustilaginaceae</taxon>
        <taxon>Melanopsichium</taxon>
    </lineage>
</organism>
<evidence type="ECO:0000256" key="1">
    <source>
        <dbReference type="SAM" id="SignalP"/>
    </source>
</evidence>
<protein>
    <submittedName>
        <fullName evidence="2">Uncharacterized protein</fullName>
    </submittedName>
</protein>
<keyword evidence="3" id="KW-1185">Reference proteome</keyword>
<name>A0AAJ4XRM8_9BASI</name>
<proteinExistence type="predicted"/>
<dbReference type="EMBL" id="OAPG01000015">
    <property type="protein sequence ID" value="SNX86646.1"/>
    <property type="molecule type" value="Genomic_DNA"/>
</dbReference>
<sequence length="54" mass="6227">MARWALCDWLEIYFFLATLGSDKSANQDEGIKREIGVEWAVEGAERAYDRKSDD</sequence>
<feature type="chain" id="PRO_5042507507" evidence="1">
    <location>
        <begin position="21"/>
        <end position="54"/>
    </location>
</feature>
<reference evidence="2" key="1">
    <citation type="submission" date="2023-10" db="EMBL/GenBank/DDBJ databases">
        <authorList>
            <person name="Guldener U."/>
        </authorList>
    </citation>
    <scope>NUCLEOTIDE SEQUENCE</scope>
    <source>
        <strain evidence="2">Mp4</strain>
    </source>
</reference>
<accession>A0AAJ4XRM8</accession>